<feature type="compositionally biased region" description="Polar residues" evidence="1">
    <location>
        <begin position="429"/>
        <end position="438"/>
    </location>
</feature>
<accession>A0A9N9DL82</accession>
<dbReference type="SMART" id="SM00261">
    <property type="entry name" value="FU"/>
    <property type="match status" value="4"/>
</dbReference>
<dbReference type="PANTHER" id="PTHR15332:SF175">
    <property type="entry name" value="PROPROTEIN CONVERTASE SUBTILISIN_KEXIN TYPE 5-LIKE"/>
    <property type="match status" value="1"/>
</dbReference>
<dbReference type="Proteomes" id="UP000789572">
    <property type="component" value="Unassembled WGS sequence"/>
</dbReference>
<proteinExistence type="predicted"/>
<sequence length="438" mass="46797">PVNPTTGVCNQPIATVASNWVANSANGVCDPCPSSCLACSIPSSTNNTGSLACTKCMTGFVLDGVNCVRTCSQGKFVNPADNMTCIPCDSSCGTCKGSAPNQCLTCSNPSQFALNGTCSATPCPTGFVSVNTACTKCHPDCAECSGPGVSQCTKCPANRPIMTKDNQCVEVCPVGTYADVNAKCQACDGSCSSCVGPRDDQCLGCSDKNKVLIGGSCSGTCPSGSTLLQSERLCGTSDGLTSPIAPVPISSKSLPWWAIFLIVLAALIFIGLGTYIVHYYAVRRRQKKIEEFGDQLDEQAVTENLQQLQAEHESTHSRTPSNALSEPQTSYQPFANNLVKQKESEKELDTESFPPAYDPRDGEEYWKKLKRANSKLSRKASILSRFGESRKKDDWEGFEEVTLNEKGVVRSGSGNGKGKAHEDNKRSGRFSSWGENWI</sequence>
<evidence type="ECO:0000313" key="3">
    <source>
        <dbReference type="EMBL" id="CAG8640455.1"/>
    </source>
</evidence>
<dbReference type="EMBL" id="CAJVPJ010003469">
    <property type="protein sequence ID" value="CAG8640455.1"/>
    <property type="molecule type" value="Genomic_DNA"/>
</dbReference>
<dbReference type="InterPro" id="IPR009030">
    <property type="entry name" value="Growth_fac_rcpt_cys_sf"/>
</dbReference>
<keyword evidence="2" id="KW-0472">Membrane</keyword>
<feature type="region of interest" description="Disordered" evidence="1">
    <location>
        <begin position="307"/>
        <end position="331"/>
    </location>
</feature>
<protein>
    <submittedName>
        <fullName evidence="3">576_t:CDS:1</fullName>
    </submittedName>
</protein>
<feature type="region of interest" description="Disordered" evidence="1">
    <location>
        <begin position="407"/>
        <end position="438"/>
    </location>
</feature>
<feature type="non-terminal residue" evidence="3">
    <location>
        <position position="438"/>
    </location>
</feature>
<dbReference type="Gene3D" id="2.10.220.10">
    <property type="entry name" value="Hormone Receptor, Insulin-like Growth Factor Receptor 1, Chain A, domain 2"/>
    <property type="match status" value="3"/>
</dbReference>
<name>A0A9N9DL82_9GLOM</name>
<keyword evidence="2" id="KW-1133">Transmembrane helix</keyword>
<evidence type="ECO:0000256" key="2">
    <source>
        <dbReference type="SAM" id="Phobius"/>
    </source>
</evidence>
<comment type="caution">
    <text evidence="3">The sequence shown here is derived from an EMBL/GenBank/DDBJ whole genome shotgun (WGS) entry which is preliminary data.</text>
</comment>
<dbReference type="OrthoDB" id="2412841at2759"/>
<dbReference type="InterPro" id="IPR006212">
    <property type="entry name" value="Furin_repeat"/>
</dbReference>
<gene>
    <name evidence="3" type="ORF">POCULU_LOCUS9388</name>
</gene>
<dbReference type="AlphaFoldDB" id="A0A9N9DL82"/>
<dbReference type="SUPFAM" id="SSF57184">
    <property type="entry name" value="Growth factor receptor domain"/>
    <property type="match status" value="2"/>
</dbReference>
<keyword evidence="4" id="KW-1185">Reference proteome</keyword>
<evidence type="ECO:0000313" key="4">
    <source>
        <dbReference type="Proteomes" id="UP000789572"/>
    </source>
</evidence>
<evidence type="ECO:0000256" key="1">
    <source>
        <dbReference type="SAM" id="MobiDB-lite"/>
    </source>
</evidence>
<dbReference type="PANTHER" id="PTHR15332">
    <property type="entry name" value="PROPROTEIN CONVERTASE SUBTILISIN_KEXIN TYPE 5-LIKE"/>
    <property type="match status" value="1"/>
</dbReference>
<organism evidence="3 4">
    <name type="scientific">Paraglomus occultum</name>
    <dbReference type="NCBI Taxonomy" id="144539"/>
    <lineage>
        <taxon>Eukaryota</taxon>
        <taxon>Fungi</taxon>
        <taxon>Fungi incertae sedis</taxon>
        <taxon>Mucoromycota</taxon>
        <taxon>Glomeromycotina</taxon>
        <taxon>Glomeromycetes</taxon>
        <taxon>Paraglomerales</taxon>
        <taxon>Paraglomeraceae</taxon>
        <taxon>Paraglomus</taxon>
    </lineage>
</organism>
<feature type="compositionally biased region" description="Polar residues" evidence="1">
    <location>
        <begin position="317"/>
        <end position="331"/>
    </location>
</feature>
<feature type="transmembrane region" description="Helical" evidence="2">
    <location>
        <begin position="256"/>
        <end position="282"/>
    </location>
</feature>
<reference evidence="3" key="1">
    <citation type="submission" date="2021-06" db="EMBL/GenBank/DDBJ databases">
        <authorList>
            <person name="Kallberg Y."/>
            <person name="Tangrot J."/>
            <person name="Rosling A."/>
        </authorList>
    </citation>
    <scope>NUCLEOTIDE SEQUENCE</scope>
    <source>
        <strain evidence="3">IA702</strain>
    </source>
</reference>
<dbReference type="CDD" id="cd00064">
    <property type="entry name" value="FU"/>
    <property type="match status" value="4"/>
</dbReference>
<keyword evidence="2" id="KW-0812">Transmembrane</keyword>